<dbReference type="EMBL" id="RRCN01000001">
    <property type="protein sequence ID" value="RRJ63982.1"/>
    <property type="molecule type" value="Genomic_DNA"/>
</dbReference>
<dbReference type="RefSeq" id="WP_128631805.1">
    <property type="nucleotide sequence ID" value="NZ_RRCN01000001.1"/>
</dbReference>
<name>A0A3P3U0W3_9BACL</name>
<organism evidence="1 2">
    <name type="scientific">Paenibacillus oralis</name>
    <dbReference type="NCBI Taxonomy" id="2490856"/>
    <lineage>
        <taxon>Bacteria</taxon>
        <taxon>Bacillati</taxon>
        <taxon>Bacillota</taxon>
        <taxon>Bacilli</taxon>
        <taxon>Bacillales</taxon>
        <taxon>Paenibacillaceae</taxon>
        <taxon>Paenibacillus</taxon>
    </lineage>
</organism>
<dbReference type="OrthoDB" id="2662966at2"/>
<protein>
    <recommendedName>
        <fullName evidence="3">YlbF family regulator</fullName>
    </recommendedName>
</protein>
<keyword evidence="2" id="KW-1185">Reference proteome</keyword>
<dbReference type="AlphaFoldDB" id="A0A3P3U0W3"/>
<gene>
    <name evidence="1" type="ORF">EHV15_14370</name>
</gene>
<accession>A0A3P3U0W3</accession>
<reference evidence="1 2" key="1">
    <citation type="submission" date="2018-11" db="EMBL/GenBank/DDBJ databases">
        <title>Genome sequencing of Paenibacillus sp. KCOM 3021 (= ChDC PVNT-B20).</title>
        <authorList>
            <person name="Kook J.-K."/>
            <person name="Park S.-N."/>
            <person name="Lim Y.K."/>
        </authorList>
    </citation>
    <scope>NUCLEOTIDE SEQUENCE [LARGE SCALE GENOMIC DNA]</scope>
    <source>
        <strain evidence="1 2">KCOM 3021</strain>
    </source>
</reference>
<sequence>MPFPLWFLDAIEQRLDQVSARIERNPDVRKLRAEERAAFDAMFSGKDKTKLPEFMDWEDKHHFRRALENERLYMQGMIDGVQLAIALLNDSLFFSEKPETTSNTSNTDAD</sequence>
<evidence type="ECO:0008006" key="3">
    <source>
        <dbReference type="Google" id="ProtNLM"/>
    </source>
</evidence>
<proteinExistence type="predicted"/>
<evidence type="ECO:0000313" key="2">
    <source>
        <dbReference type="Proteomes" id="UP000267017"/>
    </source>
</evidence>
<evidence type="ECO:0000313" key="1">
    <source>
        <dbReference type="EMBL" id="RRJ63982.1"/>
    </source>
</evidence>
<dbReference type="Proteomes" id="UP000267017">
    <property type="component" value="Unassembled WGS sequence"/>
</dbReference>
<comment type="caution">
    <text evidence="1">The sequence shown here is derived from an EMBL/GenBank/DDBJ whole genome shotgun (WGS) entry which is preliminary data.</text>
</comment>